<accession>A0A9Q3C0J3</accession>
<name>A0A9Q3C0J3_9BASI</name>
<feature type="region of interest" description="Disordered" evidence="1">
    <location>
        <begin position="1"/>
        <end position="22"/>
    </location>
</feature>
<keyword evidence="3" id="KW-1185">Reference proteome</keyword>
<gene>
    <name evidence="2" type="ORF">O181_013760</name>
</gene>
<dbReference type="EMBL" id="AVOT02003618">
    <property type="protein sequence ID" value="MBW0474045.1"/>
    <property type="molecule type" value="Genomic_DNA"/>
</dbReference>
<evidence type="ECO:0000313" key="2">
    <source>
        <dbReference type="EMBL" id="MBW0474045.1"/>
    </source>
</evidence>
<proteinExistence type="predicted"/>
<comment type="caution">
    <text evidence="2">The sequence shown here is derived from an EMBL/GenBank/DDBJ whole genome shotgun (WGS) entry which is preliminary data.</text>
</comment>
<organism evidence="2 3">
    <name type="scientific">Austropuccinia psidii MF-1</name>
    <dbReference type="NCBI Taxonomy" id="1389203"/>
    <lineage>
        <taxon>Eukaryota</taxon>
        <taxon>Fungi</taxon>
        <taxon>Dikarya</taxon>
        <taxon>Basidiomycota</taxon>
        <taxon>Pucciniomycotina</taxon>
        <taxon>Pucciniomycetes</taxon>
        <taxon>Pucciniales</taxon>
        <taxon>Sphaerophragmiaceae</taxon>
        <taxon>Austropuccinia</taxon>
    </lineage>
</organism>
<reference evidence="2" key="1">
    <citation type="submission" date="2021-03" db="EMBL/GenBank/DDBJ databases">
        <title>Draft genome sequence of rust myrtle Austropuccinia psidii MF-1, a brazilian biotype.</title>
        <authorList>
            <person name="Quecine M.C."/>
            <person name="Pachon D.M.R."/>
            <person name="Bonatelli M.L."/>
            <person name="Correr F.H."/>
            <person name="Franceschini L.M."/>
            <person name="Leite T.F."/>
            <person name="Margarido G.R.A."/>
            <person name="Almeida C.A."/>
            <person name="Ferrarezi J.A."/>
            <person name="Labate C.A."/>
        </authorList>
    </citation>
    <scope>NUCLEOTIDE SEQUENCE</scope>
    <source>
        <strain evidence="2">MF-1</strain>
    </source>
</reference>
<dbReference type="Proteomes" id="UP000765509">
    <property type="component" value="Unassembled WGS sequence"/>
</dbReference>
<sequence length="96" mass="10729">MEDYSRNKGETNPSKNNEGKFKLTSQELATENYLQLPDGSKLMRTIVQLNFCEILNMVARDITTLPDPPTNAERPLDLICGKIIAFKPDQLTATAS</sequence>
<dbReference type="AlphaFoldDB" id="A0A9Q3C0J3"/>
<evidence type="ECO:0000256" key="1">
    <source>
        <dbReference type="SAM" id="MobiDB-lite"/>
    </source>
</evidence>
<evidence type="ECO:0000313" key="3">
    <source>
        <dbReference type="Proteomes" id="UP000765509"/>
    </source>
</evidence>
<protein>
    <submittedName>
        <fullName evidence="2">Uncharacterized protein</fullName>
    </submittedName>
</protein>